<dbReference type="GO" id="GO:0016740">
    <property type="term" value="F:transferase activity"/>
    <property type="evidence" value="ECO:0007669"/>
    <property type="project" value="UniProtKB-KW"/>
</dbReference>
<dbReference type="Proteomes" id="UP000196342">
    <property type="component" value="Unassembled WGS sequence"/>
</dbReference>
<organism evidence="1 2">
    <name type="scientific">Chromobacterium violaceum</name>
    <dbReference type="NCBI Taxonomy" id="536"/>
    <lineage>
        <taxon>Bacteria</taxon>
        <taxon>Pseudomonadati</taxon>
        <taxon>Pseudomonadota</taxon>
        <taxon>Betaproteobacteria</taxon>
        <taxon>Neisseriales</taxon>
        <taxon>Chromobacteriaceae</taxon>
        <taxon>Chromobacterium</taxon>
    </lineage>
</organism>
<dbReference type="AlphaFoldDB" id="A0A202B6V7"/>
<dbReference type="PANTHER" id="PTHR47017">
    <property type="entry name" value="ACYL-COA"/>
    <property type="match status" value="1"/>
</dbReference>
<protein>
    <submittedName>
        <fullName evidence="1">GNAT family N-acetyltransferase</fullName>
    </submittedName>
</protein>
<keyword evidence="2" id="KW-1185">Reference proteome</keyword>
<dbReference type="PANTHER" id="PTHR47017:SF1">
    <property type="entry name" value="ACYL-COA"/>
    <property type="match status" value="1"/>
</dbReference>
<dbReference type="Pfam" id="PF04339">
    <property type="entry name" value="FemAB_like"/>
    <property type="match status" value="1"/>
</dbReference>
<name>A0A202B6V7_CHRVL</name>
<dbReference type="SUPFAM" id="SSF55729">
    <property type="entry name" value="Acyl-CoA N-acyltransferases (Nat)"/>
    <property type="match status" value="1"/>
</dbReference>
<proteinExistence type="predicted"/>
<evidence type="ECO:0000313" key="1">
    <source>
        <dbReference type="EMBL" id="OVE47091.1"/>
    </source>
</evidence>
<dbReference type="EMBL" id="NHOO01000013">
    <property type="protein sequence ID" value="OVE47091.1"/>
    <property type="molecule type" value="Genomic_DNA"/>
</dbReference>
<comment type="caution">
    <text evidence="1">The sequence shown here is derived from an EMBL/GenBank/DDBJ whole genome shotgun (WGS) entry which is preliminary data.</text>
</comment>
<evidence type="ECO:0000313" key="2">
    <source>
        <dbReference type="Proteomes" id="UP000196342"/>
    </source>
</evidence>
<gene>
    <name evidence="1" type="ORF">CBW21_15610</name>
</gene>
<reference evidence="1 2" key="1">
    <citation type="submission" date="2017-05" db="EMBL/GenBank/DDBJ databases">
        <title>Chromobacterium violaceum GHPS1 isolated from Hydrocarbon polluted soil in French Guiana display an awesome secondary metabolite arsenal and a battery of drug and heavy-metal-resistance and detoxification of xenobiotics proteins.</title>
        <authorList>
            <person name="Belbahri L."/>
        </authorList>
    </citation>
    <scope>NUCLEOTIDE SEQUENCE [LARGE SCALE GENOMIC DNA]</scope>
    <source>
        <strain evidence="1 2">GHPS1</strain>
    </source>
</reference>
<sequence length="375" mass="41920">MQLQLYDGVAAIAQSAWPAAGGAGVFVGREWLAALEETGCVGGATGWLPLPLALERDGQAAGLAPAYLKRHNRGEYVFDWSWAEAYARAGLDYYPKLVVASPFTPVTGRRLLGGADAQARLIAGLQQLVDDNGLSSAHVLFPTAEEAARLEEAGWLLREGVQFHWRNQAYADFDDFLAALSRDKRKKIRQERRKVAEAGVAVRVLEGGAILDADWQLFFRCYRQTYLERHSSPYLNLDFFRRIGERLSGHCLMFVASREGRDIAASLCIRDGDALYGRYWGALEEVPCLHFELCYYQGLEYAISRGLSVFEGGAQGEHKQARGFEPARTVSAHYIADPRFRSAIADWLRRERDGVADYVDQLFSHSAYKTLAREE</sequence>
<dbReference type="InterPro" id="IPR016181">
    <property type="entry name" value="Acyl_CoA_acyltransferase"/>
</dbReference>
<dbReference type="InterPro" id="IPR007434">
    <property type="entry name" value="FemAB-like"/>
</dbReference>
<keyword evidence="1" id="KW-0808">Transferase</keyword>
<dbReference type="Gene3D" id="3.40.630.30">
    <property type="match status" value="1"/>
</dbReference>
<accession>A0A202B6V7</accession>
<dbReference type="RefSeq" id="WP_087698291.1">
    <property type="nucleotide sequence ID" value="NZ_JABXOB010000004.1"/>
</dbReference>